<accession>A0ABV2ATJ2</accession>
<feature type="non-terminal residue" evidence="1">
    <location>
        <position position="1"/>
    </location>
</feature>
<sequence>SYYYNGIRKNFPPPPPLNATQFGNHSKINKANLKNSNVAKFDIFNMGKFEKPGAMHTSDFEKPVQKEEIAQFEERVDKIRNSAKEILNLVPGINKEMVEKLENEIYNSNFNRCNFWYDNIDLHKFDPKLESEEIFEKKDEILLNVVIKSNPYTRTINMLLQRLNKFKHFRYQIINQIIPVQKVPNLTYK</sequence>
<dbReference type="Proteomes" id="UP001439008">
    <property type="component" value="Unassembled WGS sequence"/>
</dbReference>
<dbReference type="EMBL" id="JBDODL010004252">
    <property type="protein sequence ID" value="MES1922986.1"/>
    <property type="molecule type" value="Genomic_DNA"/>
</dbReference>
<gene>
    <name evidence="1" type="ORF">MHBO_004518</name>
</gene>
<protein>
    <submittedName>
        <fullName evidence="1">Uncharacterized protein</fullName>
    </submittedName>
</protein>
<proteinExistence type="predicted"/>
<feature type="non-terminal residue" evidence="1">
    <location>
        <position position="189"/>
    </location>
</feature>
<organism evidence="1 2">
    <name type="scientific">Bonamia ostreae</name>
    <dbReference type="NCBI Taxonomy" id="126728"/>
    <lineage>
        <taxon>Eukaryota</taxon>
        <taxon>Sar</taxon>
        <taxon>Rhizaria</taxon>
        <taxon>Endomyxa</taxon>
        <taxon>Ascetosporea</taxon>
        <taxon>Haplosporida</taxon>
        <taxon>Bonamia</taxon>
    </lineage>
</organism>
<reference evidence="1 2" key="1">
    <citation type="journal article" date="2024" name="BMC Biol.">
        <title>Comparative genomics of Ascetosporea gives new insight into the evolutionary basis for animal parasitism in Rhizaria.</title>
        <authorList>
            <person name="Hiltunen Thoren M."/>
            <person name="Onut-Brannstrom I."/>
            <person name="Alfjorden A."/>
            <person name="Peckova H."/>
            <person name="Swords F."/>
            <person name="Hooper C."/>
            <person name="Holzer A.S."/>
            <person name="Bass D."/>
            <person name="Burki F."/>
        </authorList>
    </citation>
    <scope>NUCLEOTIDE SEQUENCE [LARGE SCALE GENOMIC DNA]</scope>
    <source>
        <strain evidence="1">20-A016</strain>
    </source>
</reference>
<keyword evidence="2" id="KW-1185">Reference proteome</keyword>
<name>A0ABV2ATJ2_9EUKA</name>
<comment type="caution">
    <text evidence="1">The sequence shown here is derived from an EMBL/GenBank/DDBJ whole genome shotgun (WGS) entry which is preliminary data.</text>
</comment>
<evidence type="ECO:0000313" key="1">
    <source>
        <dbReference type="EMBL" id="MES1922986.1"/>
    </source>
</evidence>
<evidence type="ECO:0000313" key="2">
    <source>
        <dbReference type="Proteomes" id="UP001439008"/>
    </source>
</evidence>